<sequence length="599" mass="65050">PAGCLFASLLAALFLDAAGLPMRQELLNLARQRLEVWYADKTQLEDPKEKDGVSYQLSKEDKACGGDGVPLTFMEFDIDGVRPVDAFNVLAAYQNQTSWDSTCADMELIGELRSRQAFGLTAHFSAAPLSSRQIVEWQVASANFSTEEFWVVFSTLENDELKQLRAPDPKAVQLQNCLAAYRLTRKVGSLGVHVLMTQQVNSHPWPLSGRAVANAAMGPSVGFAQAMRGQTVKQAKFAWLANRTVLPDWMLAEGSSCAPPQLDSGLRKSIVDSAAAALSSDSGSERPSQKLPDGEAMQIWQRMASCGSAATPSAEVPRWRAEFRIPGALPEEVFNVLVAKVEEARWNPVLSRINLTGFHRGARGVHEEFIPPVKFWRPRELWEWQASRHDLGAGGSYLVALVSVEDPSAPPFSESKAVAASQCMAAYEVSGTPEGASLVRMVSHINPNIGALSRLQILWEGTSERMLGDWAARLAGEARKLAAARRSPLLRVDAAALALLWPPPPDRNDSATIGWVLQLAATKATGFSDRSGTTKNNNHNNNHNNNRSSLLRGLSAAATASDFAAALPWQRAFASLDLPKALWLLLLLSVVVVVLLSVA</sequence>
<dbReference type="SUPFAM" id="SSF55961">
    <property type="entry name" value="Bet v1-like"/>
    <property type="match status" value="1"/>
</dbReference>
<proteinExistence type="predicted"/>
<feature type="compositionally biased region" description="Low complexity" evidence="1">
    <location>
        <begin position="536"/>
        <end position="546"/>
    </location>
</feature>
<feature type="transmembrane region" description="Helical" evidence="2">
    <location>
        <begin position="581"/>
        <end position="598"/>
    </location>
</feature>
<accession>A0A813EI68</accession>
<feature type="chain" id="PRO_5032519368" description="START domain-containing protein" evidence="3">
    <location>
        <begin position="20"/>
        <end position="599"/>
    </location>
</feature>
<feature type="signal peptide" evidence="3">
    <location>
        <begin position="1"/>
        <end position="19"/>
    </location>
</feature>
<dbReference type="Gene3D" id="3.30.530.20">
    <property type="match status" value="2"/>
</dbReference>
<dbReference type="EMBL" id="CAJNNV010009396">
    <property type="protein sequence ID" value="CAE8597348.1"/>
    <property type="molecule type" value="Genomic_DNA"/>
</dbReference>
<evidence type="ECO:0000256" key="2">
    <source>
        <dbReference type="SAM" id="Phobius"/>
    </source>
</evidence>
<protein>
    <recommendedName>
        <fullName evidence="6">START domain-containing protein</fullName>
    </recommendedName>
</protein>
<evidence type="ECO:0008006" key="6">
    <source>
        <dbReference type="Google" id="ProtNLM"/>
    </source>
</evidence>
<keyword evidence="5" id="KW-1185">Reference proteome</keyword>
<gene>
    <name evidence="4" type="ORF">PGLA1383_LOCUS15793</name>
</gene>
<dbReference type="OrthoDB" id="10585223at2759"/>
<evidence type="ECO:0000313" key="4">
    <source>
        <dbReference type="EMBL" id="CAE8597348.1"/>
    </source>
</evidence>
<comment type="caution">
    <text evidence="4">The sequence shown here is derived from an EMBL/GenBank/DDBJ whole genome shotgun (WGS) entry which is preliminary data.</text>
</comment>
<organism evidence="4 5">
    <name type="scientific">Polarella glacialis</name>
    <name type="common">Dinoflagellate</name>
    <dbReference type="NCBI Taxonomy" id="89957"/>
    <lineage>
        <taxon>Eukaryota</taxon>
        <taxon>Sar</taxon>
        <taxon>Alveolata</taxon>
        <taxon>Dinophyceae</taxon>
        <taxon>Suessiales</taxon>
        <taxon>Suessiaceae</taxon>
        <taxon>Polarella</taxon>
    </lineage>
</organism>
<dbReference type="InterPro" id="IPR023393">
    <property type="entry name" value="START-like_dom_sf"/>
</dbReference>
<reference evidence="4" key="1">
    <citation type="submission" date="2021-02" db="EMBL/GenBank/DDBJ databases">
        <authorList>
            <person name="Dougan E. K."/>
            <person name="Rhodes N."/>
            <person name="Thang M."/>
            <person name="Chan C."/>
        </authorList>
    </citation>
    <scope>NUCLEOTIDE SEQUENCE</scope>
</reference>
<evidence type="ECO:0000313" key="5">
    <source>
        <dbReference type="Proteomes" id="UP000654075"/>
    </source>
</evidence>
<dbReference type="AlphaFoldDB" id="A0A813EI68"/>
<keyword evidence="2" id="KW-0472">Membrane</keyword>
<keyword evidence="2" id="KW-0812">Transmembrane</keyword>
<name>A0A813EI68_POLGL</name>
<evidence type="ECO:0000256" key="1">
    <source>
        <dbReference type="SAM" id="MobiDB-lite"/>
    </source>
</evidence>
<feature type="region of interest" description="Disordered" evidence="1">
    <location>
        <begin position="527"/>
        <end position="548"/>
    </location>
</feature>
<dbReference type="Proteomes" id="UP000654075">
    <property type="component" value="Unassembled WGS sequence"/>
</dbReference>
<feature type="non-terminal residue" evidence="4">
    <location>
        <position position="1"/>
    </location>
</feature>
<evidence type="ECO:0000256" key="3">
    <source>
        <dbReference type="SAM" id="SignalP"/>
    </source>
</evidence>
<keyword evidence="3" id="KW-0732">Signal</keyword>
<keyword evidence="2" id="KW-1133">Transmembrane helix</keyword>